<dbReference type="SUPFAM" id="SSF54001">
    <property type="entry name" value="Cysteine proteinases"/>
    <property type="match status" value="1"/>
</dbReference>
<name>A0A2P5HW57_DIAHE</name>
<comment type="caution">
    <text evidence="3">The sequence shown here is derived from an EMBL/GenBank/DDBJ whole genome shotgun (WGS) entry which is preliminary data.</text>
</comment>
<keyword evidence="3" id="KW-0378">Hydrolase</keyword>
<dbReference type="GO" id="GO:0005634">
    <property type="term" value="C:nucleus"/>
    <property type="evidence" value="ECO:0007669"/>
    <property type="project" value="TreeGrafter"/>
</dbReference>
<dbReference type="PROSITE" id="PS00973">
    <property type="entry name" value="USP_2"/>
    <property type="match status" value="1"/>
</dbReference>
<dbReference type="InterPro" id="IPR028889">
    <property type="entry name" value="USP"/>
</dbReference>
<dbReference type="GO" id="GO:0005829">
    <property type="term" value="C:cytosol"/>
    <property type="evidence" value="ECO:0007669"/>
    <property type="project" value="TreeGrafter"/>
</dbReference>
<dbReference type="PANTHER" id="PTHR24006">
    <property type="entry name" value="UBIQUITIN CARBOXYL-TERMINAL HYDROLASE"/>
    <property type="match status" value="1"/>
</dbReference>
<keyword evidence="4" id="KW-1185">Reference proteome</keyword>
<dbReference type="InterPro" id="IPR021905">
    <property type="entry name" value="DUF3517"/>
</dbReference>
<protein>
    <submittedName>
        <fullName evidence="3">Ubiquitin carboxyl-terminal hydrolase</fullName>
    </submittedName>
</protein>
<dbReference type="GO" id="GO:0016579">
    <property type="term" value="P:protein deubiquitination"/>
    <property type="evidence" value="ECO:0007669"/>
    <property type="project" value="InterPro"/>
</dbReference>
<feature type="region of interest" description="Disordered" evidence="1">
    <location>
        <begin position="2490"/>
        <end position="2520"/>
    </location>
</feature>
<dbReference type="Pfam" id="PF12030">
    <property type="entry name" value="DUF3517"/>
    <property type="match status" value="1"/>
</dbReference>
<dbReference type="InParanoid" id="A0A2P5HW57"/>
<dbReference type="OrthoDB" id="420187at2759"/>
<dbReference type="InterPro" id="IPR018200">
    <property type="entry name" value="USP_CS"/>
</dbReference>
<evidence type="ECO:0000313" key="3">
    <source>
        <dbReference type="EMBL" id="POS74497.1"/>
    </source>
</evidence>
<dbReference type="Gene3D" id="3.90.70.10">
    <property type="entry name" value="Cysteine proteinases"/>
    <property type="match status" value="1"/>
</dbReference>
<feature type="compositionally biased region" description="Polar residues" evidence="1">
    <location>
        <begin position="1"/>
        <end position="15"/>
    </location>
</feature>
<sequence>MSTGHIQMDRASSSPDESRERAVSSEPCSTRPNPFDEDDGSSARKRRRTSLNGVSRSRSVESDESSHHSPACPADQDQQGLPINQDTNMTMDSSPSKSHTPDPQRQPAQPESESKPTKITLNLKSRKHVPQSARFSPTSPTDGDGEPDTGYESGIRASVEDPEQDVSSVVTGIRSPESSPLAVDDRDEPLVEKVDENDTSQLVDLQDIQLQFIDPMQDFPSGPDESLPDALQNICSAVPTSRDAALKLRNWIEDYLVWARACGVYTLMQNLEEHREFWRELPRLIWENTSINRTNAMRNPQVSRMIFDLQKVFTRLTAFFTDVDHLVLLSIQAGENTYQDLTSPLYILFLNQYLAEYGGNLNYADADPLLLEFMSGLINTFRSVPTYGSDTPSHSPCHLGRLMASLVPRLPRLIDHLHGVAQLAFFVLRDATERLHLSQPGREVEECVVFLEQGYRLAETMSRALEVCIEKSVNQIPADVAENLMLFLTSLLRLCLRAERGSAAAVVREHRRNHPDIAPVYSHDIIVDEWRLKTLTKFIMSSQMQLRLLAAQLMCQDLVRIFKDHQGHGIEPSQQPLYRHISNTLLQSGVVTYILGPTCHPEVTSMSGNIIGFLFASHTFTENHLDFMWQTMTTCQISGVSEGLSSMFIHIGHLFSADDLLGFCRKVQTVPIETFSPTIKDLCVAIIQQLCQKPEATRELLPYSMMFRLLRESSAPGPPFYQVIHRWAAQTVSQLLRFGPPYEHRALLYEDCLKDIAQKTQCTLGSIHGLAVLCRPVGRELHVLTSQHDLPRLLIDEFEHAVSTRQGNKHVIHGGENKPRLDMLSNIIQHQPEAISGDLGQKLWELLVGKHAASQEDRLCGWQSLNTALNAREENPFLRICFDAYLPTLAPEFFCEGSLEFALKKIARLVEDKDSSVLDEDDDENVHDRKAVEELWRIVLTAPTNSIEQMAIRALVKGVYIDSPCIQHFSSHRARKVHLALVNRCLEQLSFAAKCLIASGGEPDHATTPPGHEIRDQDLLFSRSLQVLRTFNEHYHATSQFSTPDMRSLVLPKTIDVQGESADLKFQSFDGDRQTEVKPLPIGKGNTAGSLLASIRDATGFDNYRLYYKGQALTPSEQDICRSLDELQICDGLILVKRESETIEQPVQVRPGASAVEIEILRHFEELWQFLGLNEILATEVYAFLITLPVDDRILATIEQETPDYHHVFPVDQPLKSLYAVHAIQEYLSIQFSLAKSNNEHEPYNNALAQAIRLVVWAISNPQVADANSSEELRIRLSTRLVEQLLSILKDPFRAPTVPECLDMTLLERLVNIMSFCMNARPTVACTNLLNITFQAILDTCSLRVDLWKMFYSRTDVKSVVRRLLLEDPRVTLRKTTALAIREKTVRPLNPAAAPEPAFRDYFWTLLLELIPCALEQPDTCSELFQLAVALFKSMKESKSDVLDLPSTIQFLIRLLLDYKPQEDIIQPGSVDLTAQGLVGLLHFIIFATQLFWQYLFPRRWSSANALWQGDVVYNEATRCQLINIILRTAGRTPGQLQLLIEDLRTLVSCSTDDDIEDGSLAYQYELPINNFERSRAIRSQCGYAGLRNLSNTCYLNSLCTQLFMNFDFRKFMLNTEVSGGDVNQSLLYHTQRMFGQLQSSHRRFIDPESFVASIKTYDDDLININNQMDVEEFFNLLNDRWEGQLRSEEATRRFRSFYGGQLVTQTKSKECEHLSEVLEPFSAIQCDIKGKKDLLESLNAYVDGEHMEGDNKYNCTTCGRHVDAVRRSCLKEVPDSLIFHLKRFDFNLRTLARNKINDYFAFPDRVDMRPFTIDHLSNPAVCTSEDWFELVGVLVHTGTAESGHYYSFIRERPTSRADQDWFEFNDDTVTPWNPAKMEASCYGGTEPSWDGSLPYEKNYCAYMLFYERSSTLQKKNLELKQSLSSSPVQAPMPAILASAIREDNLRLLQRHCLFDPHHIRLVDGAIEHMLEMSGGVCSNQHEMETSAVQMALGHFDQVAARAKDTPDAQRLMQRLREMAISCPRCAFVVYEYFSDRHESFRSLIQRNFEPGIRQSVSDLLMIAVQSIKETYPGNYYVHKVSHARLGNFEINVVLGVCAMFETLWDNFHVHTRSWFEVFNLMARFVDLGKEELLAFAGNNFLYKTLLIIVAESLTNQEMDQQFVRLSHTLNKRQNRPPSFSTILDLLNTVFASVIVDPPVSSHASRESLYVKSPDSPLRLTATEVNLLEQKWDAGCNIFLDKLIYINQNPEATDGVFASLLKQNWQFEEDILETILANTSVQQSFLVHAPYLRVAALYCRLSNDPGNIEKVIDHIARNSAMLANSEPRAVLGFFTNSAVIDGDRENSGETKRSINIQCLEYLPFWVPSLVAHYDHNISNEVKQVIYEKVFRHGTCPDFEEKQGGQELAKAVVRSAKRIGIECLHFVAENYTKRDTSVTAQTVVVLQSVLEQCGSFFDAADDEMADEDGERFFAERQVILDSLRRLSVDDIEDDGSDWENSVVSSDQMESLGEDDIRDGDA</sequence>
<dbReference type="PANTHER" id="PTHR24006:SF827">
    <property type="entry name" value="UBIQUITIN CARBOXYL-TERMINAL HYDROLASE 34"/>
    <property type="match status" value="1"/>
</dbReference>
<feature type="compositionally biased region" description="Basic and acidic residues" evidence="1">
    <location>
        <begin position="58"/>
        <end position="67"/>
    </location>
</feature>
<dbReference type="STRING" id="158607.A0A2P5HW57"/>
<accession>A0A2P5HW57</accession>
<reference evidence="3" key="1">
    <citation type="submission" date="2017-09" db="EMBL/GenBank/DDBJ databases">
        <title>Polyketide synthases of a Diaporthe helianthi virulent isolate.</title>
        <authorList>
            <person name="Baroncelli R."/>
        </authorList>
    </citation>
    <scope>NUCLEOTIDE SEQUENCE [LARGE SCALE GENOMIC DNA]</scope>
    <source>
        <strain evidence="3">7/96</strain>
    </source>
</reference>
<dbReference type="PROSITE" id="PS50235">
    <property type="entry name" value="USP_3"/>
    <property type="match status" value="1"/>
</dbReference>
<evidence type="ECO:0000256" key="1">
    <source>
        <dbReference type="SAM" id="MobiDB-lite"/>
    </source>
</evidence>
<feature type="compositionally biased region" description="Acidic residues" evidence="1">
    <location>
        <begin position="2510"/>
        <end position="2520"/>
    </location>
</feature>
<dbReference type="InterPro" id="IPR050164">
    <property type="entry name" value="Peptidase_C19"/>
</dbReference>
<evidence type="ECO:0000259" key="2">
    <source>
        <dbReference type="PROSITE" id="PS50235"/>
    </source>
</evidence>
<feature type="domain" description="USP" evidence="2">
    <location>
        <begin position="1585"/>
        <end position="1910"/>
    </location>
</feature>
<proteinExistence type="predicted"/>
<gene>
    <name evidence="3" type="ORF">DHEL01_v207105</name>
</gene>
<dbReference type="Proteomes" id="UP000094444">
    <property type="component" value="Unassembled WGS sequence"/>
</dbReference>
<dbReference type="GO" id="GO:0004843">
    <property type="term" value="F:cysteine-type deubiquitinase activity"/>
    <property type="evidence" value="ECO:0007669"/>
    <property type="project" value="InterPro"/>
</dbReference>
<feature type="compositionally biased region" description="Polar residues" evidence="1">
    <location>
        <begin position="2497"/>
        <end position="2507"/>
    </location>
</feature>
<dbReference type="EMBL" id="MAVT02000619">
    <property type="protein sequence ID" value="POS74497.1"/>
    <property type="molecule type" value="Genomic_DNA"/>
</dbReference>
<dbReference type="Pfam" id="PF00443">
    <property type="entry name" value="UCH"/>
    <property type="match status" value="1"/>
</dbReference>
<organism evidence="3 4">
    <name type="scientific">Diaporthe helianthi</name>
    <dbReference type="NCBI Taxonomy" id="158607"/>
    <lineage>
        <taxon>Eukaryota</taxon>
        <taxon>Fungi</taxon>
        <taxon>Dikarya</taxon>
        <taxon>Ascomycota</taxon>
        <taxon>Pezizomycotina</taxon>
        <taxon>Sordariomycetes</taxon>
        <taxon>Sordariomycetidae</taxon>
        <taxon>Diaporthales</taxon>
        <taxon>Diaporthaceae</taxon>
        <taxon>Diaporthe</taxon>
    </lineage>
</organism>
<evidence type="ECO:0000313" key="4">
    <source>
        <dbReference type="Proteomes" id="UP000094444"/>
    </source>
</evidence>
<dbReference type="FunFam" id="3.90.70.10:FF:000022">
    <property type="entry name" value="Ubiquitin carboxyl-terminal hydrolase 24"/>
    <property type="match status" value="1"/>
</dbReference>
<feature type="compositionally biased region" description="Polar residues" evidence="1">
    <location>
        <begin position="76"/>
        <end position="123"/>
    </location>
</feature>
<dbReference type="InterPro" id="IPR001394">
    <property type="entry name" value="Peptidase_C19_UCH"/>
</dbReference>
<feature type="region of interest" description="Disordered" evidence="1">
    <location>
        <begin position="1"/>
        <end position="185"/>
    </location>
</feature>
<dbReference type="InterPro" id="IPR038765">
    <property type="entry name" value="Papain-like_cys_pep_sf"/>
</dbReference>